<gene>
    <name evidence="3" type="ORF">RJ639_010229</name>
</gene>
<organism evidence="3 4">
    <name type="scientific">Escallonia herrerae</name>
    <dbReference type="NCBI Taxonomy" id="1293975"/>
    <lineage>
        <taxon>Eukaryota</taxon>
        <taxon>Viridiplantae</taxon>
        <taxon>Streptophyta</taxon>
        <taxon>Embryophyta</taxon>
        <taxon>Tracheophyta</taxon>
        <taxon>Spermatophyta</taxon>
        <taxon>Magnoliopsida</taxon>
        <taxon>eudicotyledons</taxon>
        <taxon>Gunneridae</taxon>
        <taxon>Pentapetalae</taxon>
        <taxon>asterids</taxon>
        <taxon>campanulids</taxon>
        <taxon>Escalloniales</taxon>
        <taxon>Escalloniaceae</taxon>
        <taxon>Escallonia</taxon>
    </lineage>
</organism>
<evidence type="ECO:0000259" key="2">
    <source>
        <dbReference type="PROSITE" id="PS50090"/>
    </source>
</evidence>
<name>A0AA88VT30_9ASTE</name>
<accession>A0AA88VT30</accession>
<evidence type="ECO:0000313" key="4">
    <source>
        <dbReference type="Proteomes" id="UP001188597"/>
    </source>
</evidence>
<sequence length="376" mass="41899">MATTNSSPPPSSPLPPPASSPPPLPQDPDENSGQPQPQPPPSSSPSPSNPNSPKPPPFPQPQDSDQHSGQLQPSPSPSPSPTPSNPNSPKLPSPPPIETQIISSTTSSPSKKIPPLPWTHQETISLIQAYQDKWYSLKRGQLKANQWEEVAVAVAARCGYDEPSKSAIQCRHKIEKLRKRYRADRLKPHPNSWPYFEPMDRLERGPLPISARPMSIAKPNPNEEESESGDDVIDHGDLSRRNKSKSINHIVRGGGSNVSERVLRVSRNNPAIGWKQKREELSESSDDDDDDSDDEEEEEEEEEGGGVGMGLAREIKAFAESFVRVEKKKIEMMRDTERFRAEMENKRMEMILESHRKIVDTIHRAFGSHKKTKVAQ</sequence>
<feature type="compositionally biased region" description="Acidic residues" evidence="1">
    <location>
        <begin position="222"/>
        <end position="231"/>
    </location>
</feature>
<feature type="compositionally biased region" description="Pro residues" evidence="1">
    <location>
        <begin position="74"/>
        <end position="97"/>
    </location>
</feature>
<dbReference type="Pfam" id="PF13837">
    <property type="entry name" value="Myb_DNA-bind_4"/>
    <property type="match status" value="1"/>
</dbReference>
<feature type="region of interest" description="Disordered" evidence="1">
    <location>
        <begin position="1"/>
        <end position="117"/>
    </location>
</feature>
<feature type="region of interest" description="Disordered" evidence="1">
    <location>
        <begin position="274"/>
        <end position="311"/>
    </location>
</feature>
<dbReference type="PROSITE" id="PS50090">
    <property type="entry name" value="MYB_LIKE"/>
    <property type="match status" value="1"/>
</dbReference>
<feature type="domain" description="Myb-like" evidence="2">
    <location>
        <begin position="117"/>
        <end position="178"/>
    </location>
</feature>
<protein>
    <recommendedName>
        <fullName evidence="2">Myb-like domain-containing protein</fullName>
    </recommendedName>
</protein>
<dbReference type="FunFam" id="1.10.10.60:FF:000152">
    <property type="entry name" value="Trihelix transcription factor ASIL2"/>
    <property type="match status" value="1"/>
</dbReference>
<evidence type="ECO:0000256" key="1">
    <source>
        <dbReference type="SAM" id="MobiDB-lite"/>
    </source>
</evidence>
<feature type="compositionally biased region" description="Pro residues" evidence="1">
    <location>
        <begin position="7"/>
        <end position="26"/>
    </location>
</feature>
<comment type="caution">
    <text evidence="3">The sequence shown here is derived from an EMBL/GenBank/DDBJ whole genome shotgun (WGS) entry which is preliminary data.</text>
</comment>
<feature type="region of interest" description="Disordered" evidence="1">
    <location>
        <begin position="204"/>
        <end position="253"/>
    </location>
</feature>
<dbReference type="SMART" id="SM00595">
    <property type="entry name" value="MADF"/>
    <property type="match status" value="1"/>
</dbReference>
<dbReference type="InterPro" id="IPR044823">
    <property type="entry name" value="ASIL1/2-like"/>
</dbReference>
<dbReference type="InterPro" id="IPR001005">
    <property type="entry name" value="SANT/Myb"/>
</dbReference>
<feature type="compositionally biased region" description="Acidic residues" evidence="1">
    <location>
        <begin position="282"/>
        <end position="304"/>
    </location>
</feature>
<feature type="compositionally biased region" description="Low complexity" evidence="1">
    <location>
        <begin position="98"/>
        <end position="111"/>
    </location>
</feature>
<keyword evidence="4" id="KW-1185">Reference proteome</keyword>
<evidence type="ECO:0000313" key="3">
    <source>
        <dbReference type="EMBL" id="KAK3013417.1"/>
    </source>
</evidence>
<dbReference type="Gene3D" id="1.10.10.60">
    <property type="entry name" value="Homeodomain-like"/>
    <property type="match status" value="1"/>
</dbReference>
<reference evidence="3" key="1">
    <citation type="submission" date="2022-12" db="EMBL/GenBank/DDBJ databases">
        <title>Draft genome assemblies for two species of Escallonia (Escalloniales).</title>
        <authorList>
            <person name="Chanderbali A."/>
            <person name="Dervinis C."/>
            <person name="Anghel I."/>
            <person name="Soltis D."/>
            <person name="Soltis P."/>
            <person name="Zapata F."/>
        </authorList>
    </citation>
    <scope>NUCLEOTIDE SEQUENCE</scope>
    <source>
        <strain evidence="3">UCBG64.0493</strain>
        <tissue evidence="3">Leaf</tissue>
    </source>
</reference>
<dbReference type="PANTHER" id="PTHR31307">
    <property type="entry name" value="TRIHELIX TRANSCRIPTION FACTOR ASIL2"/>
    <property type="match status" value="1"/>
</dbReference>
<dbReference type="AlphaFoldDB" id="A0AA88VT30"/>
<dbReference type="Proteomes" id="UP001188597">
    <property type="component" value="Unassembled WGS sequence"/>
</dbReference>
<feature type="compositionally biased region" description="Pro residues" evidence="1">
    <location>
        <begin position="36"/>
        <end position="60"/>
    </location>
</feature>
<proteinExistence type="predicted"/>
<dbReference type="InterPro" id="IPR044822">
    <property type="entry name" value="Myb_DNA-bind_4"/>
</dbReference>
<dbReference type="EMBL" id="JAVXUP010001298">
    <property type="protein sequence ID" value="KAK3013417.1"/>
    <property type="molecule type" value="Genomic_DNA"/>
</dbReference>
<dbReference type="PANTHER" id="PTHR31307:SF3">
    <property type="entry name" value="HOMEODOMAIN-LIKE SUPERFAMILY PROTEIN"/>
    <property type="match status" value="1"/>
</dbReference>